<dbReference type="SMART" id="SM00322">
    <property type="entry name" value="KH"/>
    <property type="match status" value="3"/>
</dbReference>
<dbReference type="InterPro" id="IPR036612">
    <property type="entry name" value="KH_dom_type_1_sf"/>
</dbReference>
<feature type="region of interest" description="Disordered" evidence="3">
    <location>
        <begin position="646"/>
        <end position="687"/>
    </location>
</feature>
<evidence type="ECO:0000256" key="1">
    <source>
        <dbReference type="ARBA" id="ARBA00022737"/>
    </source>
</evidence>
<dbReference type="PANTHER" id="PTHR10288">
    <property type="entry name" value="KH DOMAIN CONTAINING RNA BINDING PROTEIN"/>
    <property type="match status" value="1"/>
</dbReference>
<sequence>RSATPGRAAGASEVACCCLVPREAAGLVIGPGGSGLRQIYRETSAHVTVSGEGDTPAALTDRVVTISGGADQKAAACREIVRIVHRSQDVPEGAEGVFVALVPAPSAGFVVGPQGATVSALVETSGAEVSVSRVAIAGTELLPVSITGGLEQTAAAAAGLTSLLQDLADRGRLHGEPWLQARPRPVRSRASSASAASADRGAGEGRGGGGVGACDGLVRAAPGGAGRGSAGGIVLGGSKMGPRSPAPRPGARAAGALAGAALLAPGAEGRGAAAAPGALARGAGRRHEERHERSALCEEVTTGMFSQREEVWVVSRRTRAGSSRLGGLRAEAQAGPLLASPEAPRQEEAACCFLVDVPVAAWIVGRGGRGVEALRAASGAAVEVERSGGRLRSVTLRGPAGARERAAALLLEAAAKLPAGAPDVTRVLVPAAVAGCSAGLAAVRDLVLEVGQAPGLGVELTDPGPEGERLVCLSGGSLAATSRAAQLLAARLPEAPARPPGGAAPAEAQRPGYRRVPRSCCRDLVPPETWDLYNKVYPEMSRAPSRVVYQISAGMASCSTKGVDDPKVCKVEMGTGMQERNRIWVSYTKPSDDMENLDMDEAVTKVTEMSRDQQGPASIYVDMRAYAAQFIEVANQFAQDMGRKAAQRQGGRKLERRQAAAGRWKHTVESGILNQHRAPRSVDADQS</sequence>
<feature type="compositionally biased region" description="Low complexity" evidence="3">
    <location>
        <begin position="188"/>
        <end position="200"/>
    </location>
</feature>
<proteinExistence type="predicted"/>
<dbReference type="CDD" id="cd00105">
    <property type="entry name" value="KH-I"/>
    <property type="match status" value="1"/>
</dbReference>
<feature type="region of interest" description="Disordered" evidence="3">
    <location>
        <begin position="175"/>
        <end position="208"/>
    </location>
</feature>
<feature type="domain" description="K Homology" evidence="4">
    <location>
        <begin position="94"/>
        <end position="165"/>
    </location>
</feature>
<dbReference type="PROSITE" id="PS50084">
    <property type="entry name" value="KH_TYPE_1"/>
    <property type="match status" value="3"/>
</dbReference>
<keyword evidence="6" id="KW-1185">Reference proteome</keyword>
<protein>
    <recommendedName>
        <fullName evidence="4">K Homology domain-containing protein</fullName>
    </recommendedName>
</protein>
<evidence type="ECO:0000259" key="4">
    <source>
        <dbReference type="SMART" id="SM00322"/>
    </source>
</evidence>
<dbReference type="Pfam" id="PF00013">
    <property type="entry name" value="KH_1"/>
    <property type="match status" value="3"/>
</dbReference>
<evidence type="ECO:0000256" key="3">
    <source>
        <dbReference type="SAM" id="MobiDB-lite"/>
    </source>
</evidence>
<organism evidence="5 6">
    <name type="scientific">Prorocentrum cordatum</name>
    <dbReference type="NCBI Taxonomy" id="2364126"/>
    <lineage>
        <taxon>Eukaryota</taxon>
        <taxon>Sar</taxon>
        <taxon>Alveolata</taxon>
        <taxon>Dinophyceae</taxon>
        <taxon>Prorocentrales</taxon>
        <taxon>Prorocentraceae</taxon>
        <taxon>Prorocentrum</taxon>
    </lineage>
</organism>
<dbReference type="InterPro" id="IPR004087">
    <property type="entry name" value="KH_dom"/>
</dbReference>
<feature type="domain" description="K Homology" evidence="4">
    <location>
        <begin position="349"/>
        <end position="415"/>
    </location>
</feature>
<evidence type="ECO:0000313" key="5">
    <source>
        <dbReference type="EMBL" id="CAK0870555.1"/>
    </source>
</evidence>
<feature type="domain" description="K Homology" evidence="4">
    <location>
        <begin position="12"/>
        <end position="85"/>
    </location>
</feature>
<accession>A0ABN9VE73</accession>
<comment type="caution">
    <text evidence="5">The sequence shown here is derived from an EMBL/GenBank/DDBJ whole genome shotgun (WGS) entry which is preliminary data.</text>
</comment>
<name>A0ABN9VE73_9DINO</name>
<keyword evidence="1" id="KW-0677">Repeat</keyword>
<dbReference type="InterPro" id="IPR004088">
    <property type="entry name" value="KH_dom_type_1"/>
</dbReference>
<reference evidence="5" key="1">
    <citation type="submission" date="2023-10" db="EMBL/GenBank/DDBJ databases">
        <authorList>
            <person name="Chen Y."/>
            <person name="Shah S."/>
            <person name="Dougan E. K."/>
            <person name="Thang M."/>
            <person name="Chan C."/>
        </authorList>
    </citation>
    <scope>NUCLEOTIDE SEQUENCE [LARGE SCALE GENOMIC DNA]</scope>
</reference>
<feature type="non-terminal residue" evidence="5">
    <location>
        <position position="1"/>
    </location>
</feature>
<dbReference type="Gene3D" id="3.30.1370.10">
    <property type="entry name" value="K Homology domain, type 1"/>
    <property type="match status" value="3"/>
</dbReference>
<dbReference type="SUPFAM" id="SSF54791">
    <property type="entry name" value="Eukaryotic type KH-domain (KH-domain type I)"/>
    <property type="match status" value="3"/>
</dbReference>
<evidence type="ECO:0000313" key="6">
    <source>
        <dbReference type="Proteomes" id="UP001189429"/>
    </source>
</evidence>
<dbReference type="EMBL" id="CAUYUJ010016972">
    <property type="protein sequence ID" value="CAK0870555.1"/>
    <property type="molecule type" value="Genomic_DNA"/>
</dbReference>
<evidence type="ECO:0000256" key="2">
    <source>
        <dbReference type="PROSITE-ProRule" id="PRU00117"/>
    </source>
</evidence>
<keyword evidence="2" id="KW-0694">RNA-binding</keyword>
<gene>
    <name evidence="5" type="ORF">PCOR1329_LOCUS56625</name>
</gene>
<dbReference type="Proteomes" id="UP001189429">
    <property type="component" value="Unassembled WGS sequence"/>
</dbReference>